<feature type="domain" description="Peptidase S9 prolyl oligopeptidase catalytic" evidence="6">
    <location>
        <begin position="475"/>
        <end position="685"/>
    </location>
</feature>
<dbReference type="OrthoDB" id="9812921at2"/>
<evidence type="ECO:0000313" key="7">
    <source>
        <dbReference type="EMBL" id="PWJ42022.1"/>
    </source>
</evidence>
<dbReference type="FunFam" id="3.40.50.1820:FF:000028">
    <property type="entry name" value="S9 family peptidase"/>
    <property type="match status" value="1"/>
</dbReference>
<protein>
    <submittedName>
        <fullName evidence="7">Dipeptidyl aminopeptidase/acylaminoacyl peptidase</fullName>
    </submittedName>
</protein>
<reference evidence="7 8" key="1">
    <citation type="submission" date="2018-03" db="EMBL/GenBank/DDBJ databases">
        <title>Genomic Encyclopedia of Archaeal and Bacterial Type Strains, Phase II (KMG-II): from individual species to whole genera.</title>
        <authorList>
            <person name="Goeker M."/>
        </authorList>
    </citation>
    <scope>NUCLEOTIDE SEQUENCE [LARGE SCALE GENOMIC DNA]</scope>
    <source>
        <strain evidence="7 8">DSM 28229</strain>
    </source>
</reference>
<dbReference type="GO" id="GO:0006508">
    <property type="term" value="P:proteolysis"/>
    <property type="evidence" value="ECO:0007669"/>
    <property type="project" value="UniProtKB-KW"/>
</dbReference>
<accession>A0A315Z9R6</accession>
<evidence type="ECO:0000259" key="6">
    <source>
        <dbReference type="Pfam" id="PF00326"/>
    </source>
</evidence>
<keyword evidence="4" id="KW-0378">Hydrolase</keyword>
<feature type="signal peptide" evidence="5">
    <location>
        <begin position="1"/>
        <end position="20"/>
    </location>
</feature>
<dbReference type="Gene3D" id="2.120.10.30">
    <property type="entry name" value="TolB, C-terminal domain"/>
    <property type="match status" value="2"/>
</dbReference>
<dbReference type="Proteomes" id="UP000245535">
    <property type="component" value="Unassembled WGS sequence"/>
</dbReference>
<proteinExistence type="inferred from homology"/>
<dbReference type="SUPFAM" id="SSF82171">
    <property type="entry name" value="DPP6 N-terminal domain-like"/>
    <property type="match status" value="1"/>
</dbReference>
<keyword evidence="7" id="KW-0031">Aminopeptidase</keyword>
<dbReference type="AlphaFoldDB" id="A0A315Z9R6"/>
<dbReference type="PANTHER" id="PTHR42776:SF13">
    <property type="entry name" value="DIPEPTIDYL-PEPTIDASE 5"/>
    <property type="match status" value="1"/>
</dbReference>
<keyword evidence="2" id="KW-0645">Protease</keyword>
<dbReference type="SUPFAM" id="SSF53474">
    <property type="entry name" value="alpha/beta-Hydrolases"/>
    <property type="match status" value="1"/>
</dbReference>
<dbReference type="Gene3D" id="3.40.50.1820">
    <property type="entry name" value="alpha/beta hydrolase"/>
    <property type="match status" value="1"/>
</dbReference>
<comment type="similarity">
    <text evidence="1">Belongs to the peptidase S9C family.</text>
</comment>
<sequence length="688" mass="78332">MIRKTMITLMLVCSSLLGFSQDVMTPELLWELGRVGNVQVSPDQKTVLYSVTYYDVQENKGNGDLYTLNLETNKVTQITETPYSEFSATWRSNEKIAFLSAKSGSVQLYEMKADGSELTQVSDIEGGISTYNYSHNGEFLAFSKEVKIDETTADLYPELKKAEAVVIDDLMYRHWDHWSDAYYSHVFYAPIVDGKVSSEAKDIMEGERFDAPTQPFGGGEDITWSADDSKIVYVSKKKAGKEYAVSTDTELYFYDLETGKTEKFENGEKGYDTHPVFSTDGSRLAWLGMARDGYESDKNVLYVYDFKLGKKVAVTGNWDETVSSFIWGKDNRTFYFLAPVEATYQLFEVKLPKKIEKEEIAAEDIRMITKGEHNYGSLAVAGNKLIGLKQSMKAASEIYSVDIKSGEETKLTTVNDEIYNTIDNVTVEKRWVPTSDGKKMLVWVVLPPNFDENKKYPALLYCQGGPQSPVSQFYSFRWNFQLMASKGYVVIAPNRRGLPSFGTEWNEAISQDWGGQSMEDYLAAVDDVSKESYIDKDNIGAVGASYGGYSVYMLAGIHEGRFSAFISHCGLFNMESWYGTTEEMFFANWDLGAPYWEYPQHKTYTKFSPHRYVQNWDTPILVIHGGKDFRVPESEGMQAFQAAQLRGIPSKFLYFPNEGHWVLKPQNGLIWHSEYFKWLDKWLKSDQQ</sequence>
<feature type="chain" id="PRO_5016451994" evidence="5">
    <location>
        <begin position="21"/>
        <end position="688"/>
    </location>
</feature>
<keyword evidence="8" id="KW-1185">Reference proteome</keyword>
<organism evidence="7 8">
    <name type="scientific">Sediminitomix flava</name>
    <dbReference type="NCBI Taxonomy" id="379075"/>
    <lineage>
        <taxon>Bacteria</taxon>
        <taxon>Pseudomonadati</taxon>
        <taxon>Bacteroidota</taxon>
        <taxon>Cytophagia</taxon>
        <taxon>Cytophagales</taxon>
        <taxon>Flammeovirgaceae</taxon>
        <taxon>Sediminitomix</taxon>
    </lineage>
</organism>
<keyword evidence="3 5" id="KW-0732">Signal</keyword>
<dbReference type="Pfam" id="PF00326">
    <property type="entry name" value="Peptidase_S9"/>
    <property type="match status" value="1"/>
</dbReference>
<dbReference type="EMBL" id="QGDO01000003">
    <property type="protein sequence ID" value="PWJ42022.1"/>
    <property type="molecule type" value="Genomic_DNA"/>
</dbReference>
<dbReference type="InterPro" id="IPR011042">
    <property type="entry name" value="6-blade_b-propeller_TolB-like"/>
</dbReference>
<dbReference type="InterPro" id="IPR029058">
    <property type="entry name" value="AB_hydrolase_fold"/>
</dbReference>
<dbReference type="GO" id="GO:0004177">
    <property type="term" value="F:aminopeptidase activity"/>
    <property type="evidence" value="ECO:0007669"/>
    <property type="project" value="UniProtKB-KW"/>
</dbReference>
<evidence type="ECO:0000256" key="2">
    <source>
        <dbReference type="ARBA" id="ARBA00022670"/>
    </source>
</evidence>
<gene>
    <name evidence="7" type="ORF">BC781_103272</name>
</gene>
<name>A0A315Z9R6_SEDFL</name>
<dbReference type="GO" id="GO:0004252">
    <property type="term" value="F:serine-type endopeptidase activity"/>
    <property type="evidence" value="ECO:0007669"/>
    <property type="project" value="TreeGrafter"/>
</dbReference>
<evidence type="ECO:0000256" key="1">
    <source>
        <dbReference type="ARBA" id="ARBA00010040"/>
    </source>
</evidence>
<evidence type="ECO:0000313" key="8">
    <source>
        <dbReference type="Proteomes" id="UP000245535"/>
    </source>
</evidence>
<evidence type="ECO:0000256" key="3">
    <source>
        <dbReference type="ARBA" id="ARBA00022729"/>
    </source>
</evidence>
<dbReference type="InterPro" id="IPR001375">
    <property type="entry name" value="Peptidase_S9_cat"/>
</dbReference>
<evidence type="ECO:0000256" key="5">
    <source>
        <dbReference type="SAM" id="SignalP"/>
    </source>
</evidence>
<evidence type="ECO:0000256" key="4">
    <source>
        <dbReference type="ARBA" id="ARBA00022801"/>
    </source>
</evidence>
<comment type="caution">
    <text evidence="7">The sequence shown here is derived from an EMBL/GenBank/DDBJ whole genome shotgun (WGS) entry which is preliminary data.</text>
</comment>
<dbReference type="RefSeq" id="WP_109618595.1">
    <property type="nucleotide sequence ID" value="NZ_QGDO01000003.1"/>
</dbReference>
<dbReference type="PANTHER" id="PTHR42776">
    <property type="entry name" value="SERINE PEPTIDASE S9 FAMILY MEMBER"/>
    <property type="match status" value="1"/>
</dbReference>